<sequence>MNCGTGMGLWQADEEINSFFENRIRTIKRRLDESINFNYTESEKERFMKKAEELTELRVGFSEGWKNLNRDMGSFIPLSLIMISIMIMPLFADDAQSKMKELVQSTKNGKKRLDLARITTAFGVGSVLYFAAVMFYFFVKMIPFGFSGGGEYI</sequence>
<feature type="transmembrane region" description="Helical" evidence="1">
    <location>
        <begin position="72"/>
        <end position="92"/>
    </location>
</feature>
<protein>
    <submittedName>
        <fullName evidence="2">Uncharacterized protein</fullName>
    </submittedName>
</protein>
<proteinExistence type="predicted"/>
<dbReference type="EMBL" id="QZDT01000023">
    <property type="protein sequence ID" value="NBJ93694.1"/>
    <property type="molecule type" value="Genomic_DNA"/>
</dbReference>
<feature type="transmembrane region" description="Helical" evidence="1">
    <location>
        <begin position="113"/>
        <end position="139"/>
    </location>
</feature>
<accession>A0A9X5BGL8</accession>
<dbReference type="OrthoDB" id="1701811at2"/>
<comment type="caution">
    <text evidence="2">The sequence shown here is derived from an EMBL/GenBank/DDBJ whole genome shotgun (WGS) entry which is preliminary data.</text>
</comment>
<dbReference type="AlphaFoldDB" id="A0A9X5BGL8"/>
<name>A0A9X5BGL8_9FIRM</name>
<keyword evidence="1" id="KW-1133">Transmembrane helix</keyword>
<organism evidence="2 3">
    <name type="scientific">Parablautia muri</name>
    <dbReference type="NCBI Taxonomy" id="2320879"/>
    <lineage>
        <taxon>Bacteria</taxon>
        <taxon>Bacillati</taxon>
        <taxon>Bacillota</taxon>
        <taxon>Clostridia</taxon>
        <taxon>Lachnospirales</taxon>
        <taxon>Lachnospiraceae</taxon>
        <taxon>Parablautia</taxon>
    </lineage>
</organism>
<dbReference type="Proteomes" id="UP001154420">
    <property type="component" value="Unassembled WGS sequence"/>
</dbReference>
<reference evidence="2" key="1">
    <citation type="submission" date="2018-09" db="EMBL/GenBank/DDBJ databases">
        <title>Murine metabolic-syndrome-specific gut microbial biobank.</title>
        <authorList>
            <person name="Liu C."/>
        </authorList>
    </citation>
    <scope>NUCLEOTIDE SEQUENCE</scope>
    <source>
        <strain evidence="2">D42-62</strain>
    </source>
</reference>
<evidence type="ECO:0000256" key="1">
    <source>
        <dbReference type="SAM" id="Phobius"/>
    </source>
</evidence>
<gene>
    <name evidence="2" type="ORF">D5281_14110</name>
</gene>
<keyword evidence="1" id="KW-0812">Transmembrane</keyword>
<evidence type="ECO:0000313" key="3">
    <source>
        <dbReference type="Proteomes" id="UP001154420"/>
    </source>
</evidence>
<dbReference type="RefSeq" id="WP_160560756.1">
    <property type="nucleotide sequence ID" value="NZ_QZDT01000023.1"/>
</dbReference>
<keyword evidence="3" id="KW-1185">Reference proteome</keyword>
<evidence type="ECO:0000313" key="2">
    <source>
        <dbReference type="EMBL" id="NBJ93694.1"/>
    </source>
</evidence>
<keyword evidence="1" id="KW-0472">Membrane</keyword>